<keyword evidence="1" id="KW-0472">Membrane</keyword>
<sequence length="74" mass="8760">MLYAVKMLWEIKHDIPIMLEQMYRTAVIVQDVVWYMLTIPGLLLLVGMLLNIMFPRKPKRDTTVDSLDNFNSFQ</sequence>
<feature type="transmembrane region" description="Helical" evidence="1">
    <location>
        <begin position="32"/>
        <end position="54"/>
    </location>
</feature>
<keyword evidence="3" id="KW-1185">Reference proteome</keyword>
<keyword evidence="1" id="KW-1133">Transmembrane helix</keyword>
<dbReference type="RefSeq" id="WP_135961199.1">
    <property type="nucleotide sequence ID" value="NZ_CP038865.1"/>
</dbReference>
<name>A0ABX5TGS2_9ENTE</name>
<organism evidence="2 3">
    <name type="scientific">Vagococcus xieshaowenii</name>
    <dbReference type="NCBI Taxonomy" id="2562451"/>
    <lineage>
        <taxon>Bacteria</taxon>
        <taxon>Bacillati</taxon>
        <taxon>Bacillota</taxon>
        <taxon>Bacilli</taxon>
        <taxon>Lactobacillales</taxon>
        <taxon>Enterococcaceae</taxon>
        <taxon>Vagococcus</taxon>
    </lineage>
</organism>
<evidence type="ECO:0000256" key="1">
    <source>
        <dbReference type="SAM" id="Phobius"/>
    </source>
</evidence>
<dbReference type="EMBL" id="CP038865">
    <property type="protein sequence ID" value="QCA29480.1"/>
    <property type="molecule type" value="Genomic_DNA"/>
</dbReference>
<evidence type="ECO:0000313" key="2">
    <source>
        <dbReference type="EMBL" id="QCA29480.1"/>
    </source>
</evidence>
<gene>
    <name evidence="2" type="ORF">E4Z98_09170</name>
</gene>
<evidence type="ECO:0000313" key="3">
    <source>
        <dbReference type="Proteomes" id="UP000296883"/>
    </source>
</evidence>
<accession>A0ABX5TGS2</accession>
<reference evidence="2 3" key="1">
    <citation type="journal article" date="2020" name="Int. J. Syst. Evol. Microbiol.">
        <title>Vagococcus xieshaowenii sp. nov., isolated from snow finch (Montifringilla taczanowskii) cloacal content.</title>
        <authorList>
            <person name="Ge Y."/>
            <person name="Yang J."/>
            <person name="Lai X.H."/>
            <person name="Zhang G."/>
            <person name="Jin D."/>
            <person name="Lu S."/>
            <person name="Wang B."/>
            <person name="Huang Y."/>
            <person name="Huang Y."/>
            <person name="Ren Z."/>
            <person name="Zhang X."/>
            <person name="Xu J."/>
        </authorList>
    </citation>
    <scope>NUCLEOTIDE SEQUENCE [LARGE SCALE GENOMIC DNA]</scope>
    <source>
        <strain evidence="3">personal::cf-49</strain>
    </source>
</reference>
<dbReference type="Proteomes" id="UP000296883">
    <property type="component" value="Chromosome"/>
</dbReference>
<protein>
    <submittedName>
        <fullName evidence="2">Uncharacterized protein</fullName>
    </submittedName>
</protein>
<proteinExistence type="predicted"/>
<keyword evidence="1" id="KW-0812">Transmembrane</keyword>